<feature type="region of interest" description="Disordered" evidence="1">
    <location>
        <begin position="71"/>
        <end position="92"/>
    </location>
</feature>
<keyword evidence="3" id="KW-1185">Reference proteome</keyword>
<accession>A0AA36CKI9</accession>
<comment type="caution">
    <text evidence="2">The sequence shown here is derived from an EMBL/GenBank/DDBJ whole genome shotgun (WGS) entry which is preliminary data.</text>
</comment>
<gene>
    <name evidence="2" type="ORF">MSPICULIGERA_LOCUS9176</name>
</gene>
<feature type="non-terminal residue" evidence="2">
    <location>
        <position position="111"/>
    </location>
</feature>
<sequence length="111" mass="12318">MNDFPEWHYPPFATNYGHDACPLPVPCETMQEISLDNDFDSNDVPSLAAGLSGWFSEDPYCYTDKGGVKELDTPASWSTTPPQESGDQKVDTTEKYLYHVGTRKEDSSSGC</sequence>
<dbReference type="EMBL" id="CATQJA010002459">
    <property type="protein sequence ID" value="CAJ0570740.1"/>
    <property type="molecule type" value="Genomic_DNA"/>
</dbReference>
<reference evidence="2" key="1">
    <citation type="submission" date="2023-06" db="EMBL/GenBank/DDBJ databases">
        <authorList>
            <person name="Delattre M."/>
        </authorList>
    </citation>
    <scope>NUCLEOTIDE SEQUENCE</scope>
    <source>
        <strain evidence="2">AF72</strain>
    </source>
</reference>
<dbReference type="Proteomes" id="UP001177023">
    <property type="component" value="Unassembled WGS sequence"/>
</dbReference>
<proteinExistence type="predicted"/>
<organism evidence="2 3">
    <name type="scientific">Mesorhabditis spiculigera</name>
    <dbReference type="NCBI Taxonomy" id="96644"/>
    <lineage>
        <taxon>Eukaryota</taxon>
        <taxon>Metazoa</taxon>
        <taxon>Ecdysozoa</taxon>
        <taxon>Nematoda</taxon>
        <taxon>Chromadorea</taxon>
        <taxon>Rhabditida</taxon>
        <taxon>Rhabditina</taxon>
        <taxon>Rhabditomorpha</taxon>
        <taxon>Rhabditoidea</taxon>
        <taxon>Rhabditidae</taxon>
        <taxon>Mesorhabditinae</taxon>
        <taxon>Mesorhabditis</taxon>
    </lineage>
</organism>
<evidence type="ECO:0000256" key="1">
    <source>
        <dbReference type="SAM" id="MobiDB-lite"/>
    </source>
</evidence>
<protein>
    <submittedName>
        <fullName evidence="2">Uncharacterized protein</fullName>
    </submittedName>
</protein>
<evidence type="ECO:0000313" key="3">
    <source>
        <dbReference type="Proteomes" id="UP001177023"/>
    </source>
</evidence>
<evidence type="ECO:0000313" key="2">
    <source>
        <dbReference type="EMBL" id="CAJ0570740.1"/>
    </source>
</evidence>
<dbReference type="AlphaFoldDB" id="A0AA36CKI9"/>
<feature type="compositionally biased region" description="Polar residues" evidence="1">
    <location>
        <begin position="75"/>
        <end position="85"/>
    </location>
</feature>
<name>A0AA36CKI9_9BILA</name>